<dbReference type="InterPro" id="IPR000073">
    <property type="entry name" value="AB_hydrolase_1"/>
</dbReference>
<dbReference type="Proteomes" id="UP001597307">
    <property type="component" value="Unassembled WGS sequence"/>
</dbReference>
<dbReference type="SUPFAM" id="SSF53474">
    <property type="entry name" value="alpha/beta-Hydrolases"/>
    <property type="match status" value="1"/>
</dbReference>
<evidence type="ECO:0000259" key="1">
    <source>
        <dbReference type="Pfam" id="PF12697"/>
    </source>
</evidence>
<evidence type="ECO:0000313" key="2">
    <source>
        <dbReference type="EMBL" id="MFD1847744.1"/>
    </source>
</evidence>
<dbReference type="EMBL" id="JBHUGA010000060">
    <property type="protein sequence ID" value="MFD1847744.1"/>
    <property type="molecule type" value="Genomic_DNA"/>
</dbReference>
<name>A0ABW4QAT2_9MICC</name>
<keyword evidence="2" id="KW-0378">Hydrolase</keyword>
<accession>A0ABW4QAT2</accession>
<protein>
    <submittedName>
        <fullName evidence="2">Alpha/beta fold hydrolase</fullName>
    </submittedName>
</protein>
<dbReference type="RefSeq" id="WP_343880868.1">
    <property type="nucleotide sequence ID" value="NZ_BAAAIJ010000051.1"/>
</dbReference>
<dbReference type="InterPro" id="IPR000639">
    <property type="entry name" value="Epox_hydrolase-like"/>
</dbReference>
<dbReference type="InterPro" id="IPR050266">
    <property type="entry name" value="AB_hydrolase_sf"/>
</dbReference>
<keyword evidence="3" id="KW-1185">Reference proteome</keyword>
<dbReference type="PANTHER" id="PTHR43798:SF33">
    <property type="entry name" value="HYDROLASE, PUTATIVE (AFU_ORTHOLOGUE AFUA_2G14860)-RELATED"/>
    <property type="match status" value="1"/>
</dbReference>
<reference evidence="3" key="1">
    <citation type="journal article" date="2019" name="Int. J. Syst. Evol. Microbiol.">
        <title>The Global Catalogue of Microorganisms (GCM) 10K type strain sequencing project: providing services to taxonomists for standard genome sequencing and annotation.</title>
        <authorList>
            <consortium name="The Broad Institute Genomics Platform"/>
            <consortium name="The Broad Institute Genome Sequencing Center for Infectious Disease"/>
            <person name="Wu L."/>
            <person name="Ma J."/>
        </authorList>
    </citation>
    <scope>NUCLEOTIDE SEQUENCE [LARGE SCALE GENOMIC DNA]</scope>
    <source>
        <strain evidence="3">JCM 11496</strain>
    </source>
</reference>
<dbReference type="GO" id="GO:0016787">
    <property type="term" value="F:hydrolase activity"/>
    <property type="evidence" value="ECO:0007669"/>
    <property type="project" value="UniProtKB-KW"/>
</dbReference>
<dbReference type="PANTHER" id="PTHR43798">
    <property type="entry name" value="MONOACYLGLYCEROL LIPASE"/>
    <property type="match status" value="1"/>
</dbReference>
<sequence>MAPDLSDAIVSPTARVSTMRYPTALGPVQVRISRTAGVAAPPWVLLHGAAGSWRTFRELQSAPNFPTGVDTVVIDLPGWGDSPGVGTFTIKSQAAAVIEVLTLAGYNRWRLFGHSMGAVPALEIAALEPDRTLAVVVLSPTSVIASGAFRRPWRNLLTMGPLIGMKAIMRFLQLTGVLAPRLVAVARRTGLLRLVLRPFVVDPAALTGPVVEALAVDARPAAFAVAARELKHYDFSHWALAGGTHLVLRGERDVFTPATEIRELARLLPHARAHVLPGTGHFAQVEDPEAVAGFLARETVSPPGTLGS</sequence>
<proteinExistence type="predicted"/>
<feature type="domain" description="AB hydrolase-1" evidence="1">
    <location>
        <begin position="44"/>
        <end position="292"/>
    </location>
</feature>
<gene>
    <name evidence="2" type="ORF">ACFSFX_14215</name>
</gene>
<dbReference type="Gene3D" id="3.40.50.1820">
    <property type="entry name" value="alpha/beta hydrolase"/>
    <property type="match status" value="1"/>
</dbReference>
<dbReference type="InterPro" id="IPR029058">
    <property type="entry name" value="AB_hydrolase_fold"/>
</dbReference>
<comment type="caution">
    <text evidence="2">The sequence shown here is derived from an EMBL/GenBank/DDBJ whole genome shotgun (WGS) entry which is preliminary data.</text>
</comment>
<dbReference type="Pfam" id="PF12697">
    <property type="entry name" value="Abhydrolase_6"/>
    <property type="match status" value="1"/>
</dbReference>
<dbReference type="PRINTS" id="PR00412">
    <property type="entry name" value="EPOXHYDRLASE"/>
</dbReference>
<organism evidence="2 3">
    <name type="scientific">Arthrobacter flavus</name>
    <dbReference type="NCBI Taxonomy" id="95172"/>
    <lineage>
        <taxon>Bacteria</taxon>
        <taxon>Bacillati</taxon>
        <taxon>Actinomycetota</taxon>
        <taxon>Actinomycetes</taxon>
        <taxon>Micrococcales</taxon>
        <taxon>Micrococcaceae</taxon>
        <taxon>Arthrobacter</taxon>
    </lineage>
</organism>
<evidence type="ECO:0000313" key="3">
    <source>
        <dbReference type="Proteomes" id="UP001597307"/>
    </source>
</evidence>